<dbReference type="EMBL" id="OZ019898">
    <property type="protein sequence ID" value="CAK9229692.1"/>
    <property type="molecule type" value="Genomic_DNA"/>
</dbReference>
<evidence type="ECO:0000313" key="5">
    <source>
        <dbReference type="EMBL" id="CAK9229692.1"/>
    </source>
</evidence>
<protein>
    <recommendedName>
        <fullName evidence="4">N-acetyltransferase domain-containing protein</fullName>
    </recommendedName>
</protein>
<feature type="domain" description="N-acetyltransferase" evidence="4">
    <location>
        <begin position="2"/>
        <end position="152"/>
    </location>
</feature>
<dbReference type="Pfam" id="PF00583">
    <property type="entry name" value="Acetyltransf_1"/>
    <property type="match status" value="1"/>
</dbReference>
<evidence type="ECO:0000313" key="6">
    <source>
        <dbReference type="Proteomes" id="UP001497512"/>
    </source>
</evidence>
<evidence type="ECO:0000256" key="2">
    <source>
        <dbReference type="ARBA" id="ARBA00023315"/>
    </source>
</evidence>
<gene>
    <name evidence="5" type="ORF">CSSPTR1EN2_LOCUS19860</name>
</gene>
<organism evidence="5 6">
    <name type="scientific">Sphagnum troendelagicum</name>
    <dbReference type="NCBI Taxonomy" id="128251"/>
    <lineage>
        <taxon>Eukaryota</taxon>
        <taxon>Viridiplantae</taxon>
        <taxon>Streptophyta</taxon>
        <taxon>Embryophyta</taxon>
        <taxon>Bryophyta</taxon>
        <taxon>Sphagnophytina</taxon>
        <taxon>Sphagnopsida</taxon>
        <taxon>Sphagnales</taxon>
        <taxon>Sphagnaceae</taxon>
        <taxon>Sphagnum</taxon>
    </lineage>
</organism>
<name>A0ABP0UUS5_9BRYO</name>
<dbReference type="SUPFAM" id="SSF55729">
    <property type="entry name" value="Acyl-CoA N-acyltransferases (Nat)"/>
    <property type="match status" value="1"/>
</dbReference>
<dbReference type="PROSITE" id="PS51186">
    <property type="entry name" value="GNAT"/>
    <property type="match status" value="1"/>
</dbReference>
<evidence type="ECO:0000256" key="3">
    <source>
        <dbReference type="ARBA" id="ARBA00025786"/>
    </source>
</evidence>
<dbReference type="PANTHER" id="PTHR23091:SF4">
    <property type="entry name" value="N-TERMINAL AMINO-ACID N(ALPHA)-ACETYLTRANSFERASE NATA"/>
    <property type="match status" value="1"/>
</dbReference>
<reference evidence="5" key="1">
    <citation type="submission" date="2024-02" db="EMBL/GenBank/DDBJ databases">
        <authorList>
            <consortium name="ELIXIR-Norway"/>
            <consortium name="Elixir Norway"/>
        </authorList>
    </citation>
    <scope>NUCLEOTIDE SEQUENCE</scope>
</reference>
<dbReference type="PANTHER" id="PTHR23091">
    <property type="entry name" value="N-TERMINAL ACETYLTRANSFERASE"/>
    <property type="match status" value="1"/>
</dbReference>
<dbReference type="InterPro" id="IPR045047">
    <property type="entry name" value="Ard1-like"/>
</dbReference>
<dbReference type="Gene3D" id="3.40.630.30">
    <property type="match status" value="1"/>
</dbReference>
<sequence length="157" mass="18020">MVCIRQAKVDDLLSIQSVNAICLPENYRLNFYMNHVLSWPQLLYVAEDYDKKIVGYVLGSLDEESAVCHGQIASLAVLRTHRKLGLATKLMKSAEKAMQEVYGARSVSLHVRKNNKAAFRLYTEKLGYKIKVFEAAYYRDREDAYEMIKLLGPQCHQ</sequence>
<keyword evidence="2" id="KW-0012">Acyltransferase</keyword>
<proteinExistence type="inferred from homology"/>
<comment type="similarity">
    <text evidence="3">Belongs to the acetyltransferase family. ARD1 subfamily.</text>
</comment>
<keyword evidence="6" id="KW-1185">Reference proteome</keyword>
<dbReference type="InterPro" id="IPR000182">
    <property type="entry name" value="GNAT_dom"/>
</dbReference>
<dbReference type="CDD" id="cd04301">
    <property type="entry name" value="NAT_SF"/>
    <property type="match status" value="1"/>
</dbReference>
<evidence type="ECO:0000259" key="4">
    <source>
        <dbReference type="PROSITE" id="PS51186"/>
    </source>
</evidence>
<dbReference type="Proteomes" id="UP001497512">
    <property type="component" value="Chromosome 6"/>
</dbReference>
<evidence type="ECO:0000256" key="1">
    <source>
        <dbReference type="ARBA" id="ARBA00022679"/>
    </source>
</evidence>
<dbReference type="InterPro" id="IPR016181">
    <property type="entry name" value="Acyl_CoA_acyltransferase"/>
</dbReference>
<keyword evidence="1" id="KW-0808">Transferase</keyword>
<accession>A0ABP0UUS5</accession>